<feature type="repeat" description="WD" evidence="3">
    <location>
        <begin position="272"/>
        <end position="300"/>
    </location>
</feature>
<dbReference type="SUPFAM" id="SSF50978">
    <property type="entry name" value="WD40 repeat-like"/>
    <property type="match status" value="1"/>
</dbReference>
<feature type="compositionally biased region" description="Low complexity" evidence="4">
    <location>
        <begin position="8"/>
        <end position="17"/>
    </location>
</feature>
<evidence type="ECO:0000256" key="1">
    <source>
        <dbReference type="ARBA" id="ARBA00022574"/>
    </source>
</evidence>
<dbReference type="RefSeq" id="XP_011670345.2">
    <property type="nucleotide sequence ID" value="XM_011672043.2"/>
</dbReference>
<dbReference type="InterPro" id="IPR015943">
    <property type="entry name" value="WD40/YVTN_repeat-like_dom_sf"/>
</dbReference>
<dbReference type="RefSeq" id="XP_011670347.2">
    <property type="nucleotide sequence ID" value="XM_011672045.2"/>
</dbReference>
<accession>A0A7M7HIF0</accession>
<reference evidence="5" key="2">
    <citation type="submission" date="2021-01" db="UniProtKB">
        <authorList>
            <consortium name="EnsemblMetazoa"/>
        </authorList>
    </citation>
    <scope>IDENTIFICATION</scope>
</reference>
<evidence type="ECO:0000313" key="5">
    <source>
        <dbReference type="EnsemblMetazoa" id="XP_011670346"/>
    </source>
</evidence>
<proteinExistence type="predicted"/>
<dbReference type="InParanoid" id="A0A7M7HIF0"/>
<dbReference type="PROSITE" id="PS50294">
    <property type="entry name" value="WD_REPEATS_REGION"/>
    <property type="match status" value="2"/>
</dbReference>
<feature type="repeat" description="WD" evidence="3">
    <location>
        <begin position="123"/>
        <end position="164"/>
    </location>
</feature>
<feature type="repeat" description="WD" evidence="3">
    <location>
        <begin position="165"/>
        <end position="206"/>
    </location>
</feature>
<keyword evidence="2" id="KW-0677">Repeat</keyword>
<sequence>MGLRQSKSKTNSTKSAKYMSSIPEPASDEVKRYDPVHTDAVLSVSCLGNNGFLSAGADQTIVSYQWQEGKVLQKWTGHCRDVTKVAYSQALDRVFSGSRDKTAKMWTREGAAGTTVNEAILTFVGHNLVVNGLASVDVSRRLCTGGRDNSVRLWDTETGGCIKEVTTSRNLVTHMVTIPRTEMVIQSSEDKSIRIWDTRTLEESSVSNKKSYIQTCCDVRSDGTYCLSCSNGFSGQGCEASIWDLRSLRDPLREFKGHSQTASGCCFLHAQSNSSPMFLTCSHDQTVKLWDQSSGDCLCTVSLSGSKQLTSITANTDGSICVGSFETGVQILSIGQDCNGLWDMKPVAQY</sequence>
<dbReference type="PRINTS" id="PR00320">
    <property type="entry name" value="GPROTEINBRPT"/>
</dbReference>
<dbReference type="AlphaFoldDB" id="A0A7M7HIF0"/>
<dbReference type="OMA" id="KVICYPG"/>
<organism evidence="5 6">
    <name type="scientific">Strongylocentrotus purpuratus</name>
    <name type="common">Purple sea urchin</name>
    <dbReference type="NCBI Taxonomy" id="7668"/>
    <lineage>
        <taxon>Eukaryota</taxon>
        <taxon>Metazoa</taxon>
        <taxon>Echinodermata</taxon>
        <taxon>Eleutherozoa</taxon>
        <taxon>Echinozoa</taxon>
        <taxon>Echinoidea</taxon>
        <taxon>Euechinoidea</taxon>
        <taxon>Echinacea</taxon>
        <taxon>Camarodonta</taxon>
        <taxon>Echinidea</taxon>
        <taxon>Strongylocentrotidae</taxon>
        <taxon>Strongylocentrotus</taxon>
    </lineage>
</organism>
<evidence type="ECO:0000313" key="6">
    <source>
        <dbReference type="Proteomes" id="UP000007110"/>
    </source>
</evidence>
<dbReference type="KEGG" id="spu:585021"/>
<evidence type="ECO:0000256" key="2">
    <source>
        <dbReference type="ARBA" id="ARBA00022737"/>
    </source>
</evidence>
<dbReference type="OrthoDB" id="6262491at2759"/>
<evidence type="ECO:0000256" key="4">
    <source>
        <dbReference type="SAM" id="MobiDB-lite"/>
    </source>
</evidence>
<keyword evidence="1 3" id="KW-0853">WD repeat</keyword>
<dbReference type="GeneID" id="585021"/>
<dbReference type="EnsemblMetazoa" id="XM_011672045">
    <property type="protein sequence ID" value="XP_011670347"/>
    <property type="gene ID" value="LOC585021"/>
</dbReference>
<reference evidence="6" key="1">
    <citation type="submission" date="2015-02" db="EMBL/GenBank/DDBJ databases">
        <title>Genome sequencing for Strongylocentrotus purpuratus.</title>
        <authorList>
            <person name="Murali S."/>
            <person name="Liu Y."/>
            <person name="Vee V."/>
            <person name="English A."/>
            <person name="Wang M."/>
            <person name="Skinner E."/>
            <person name="Han Y."/>
            <person name="Muzny D.M."/>
            <person name="Worley K.C."/>
            <person name="Gibbs R.A."/>
        </authorList>
    </citation>
    <scope>NUCLEOTIDE SEQUENCE</scope>
</reference>
<evidence type="ECO:0000256" key="3">
    <source>
        <dbReference type="PROSITE-ProRule" id="PRU00221"/>
    </source>
</evidence>
<dbReference type="Proteomes" id="UP000007110">
    <property type="component" value="Unassembled WGS sequence"/>
</dbReference>
<feature type="repeat" description="WD" evidence="3">
    <location>
        <begin position="75"/>
        <end position="106"/>
    </location>
</feature>
<name>A0A7M7HIF0_STRPU</name>
<dbReference type="PANTHER" id="PTHR19869:SF1">
    <property type="entry name" value="WD REPEAT-CONTAINING PROTEIN 31"/>
    <property type="match status" value="1"/>
</dbReference>
<dbReference type="InterPro" id="IPR036322">
    <property type="entry name" value="WD40_repeat_dom_sf"/>
</dbReference>
<dbReference type="InterPro" id="IPR020472">
    <property type="entry name" value="WD40_PAC1"/>
</dbReference>
<dbReference type="Gene3D" id="2.130.10.10">
    <property type="entry name" value="YVTN repeat-like/Quinoprotein amine dehydrogenase"/>
    <property type="match status" value="3"/>
</dbReference>
<dbReference type="EnsemblMetazoa" id="XM_011672044">
    <property type="protein sequence ID" value="XP_011670346"/>
    <property type="gene ID" value="LOC585021"/>
</dbReference>
<dbReference type="Pfam" id="PF00400">
    <property type="entry name" value="WD40"/>
    <property type="match status" value="3"/>
</dbReference>
<dbReference type="PROSITE" id="PS50082">
    <property type="entry name" value="WD_REPEATS_2"/>
    <property type="match status" value="4"/>
</dbReference>
<dbReference type="PROSITE" id="PS00678">
    <property type="entry name" value="WD_REPEATS_1"/>
    <property type="match status" value="1"/>
</dbReference>
<keyword evidence="6" id="KW-1185">Reference proteome</keyword>
<protein>
    <recommendedName>
        <fullName evidence="7">WD repeat domain 31</fullName>
    </recommendedName>
</protein>
<feature type="region of interest" description="Disordered" evidence="4">
    <location>
        <begin position="1"/>
        <end position="30"/>
    </location>
</feature>
<dbReference type="InterPro" id="IPR019775">
    <property type="entry name" value="WD40_repeat_CS"/>
</dbReference>
<dbReference type="InterPro" id="IPR001680">
    <property type="entry name" value="WD40_rpt"/>
</dbReference>
<evidence type="ECO:0008006" key="7">
    <source>
        <dbReference type="Google" id="ProtNLM"/>
    </source>
</evidence>
<dbReference type="CTD" id="114987"/>
<dbReference type="RefSeq" id="XP_011670346.2">
    <property type="nucleotide sequence ID" value="XM_011672044.2"/>
</dbReference>
<dbReference type="SMART" id="SM00320">
    <property type="entry name" value="WD40"/>
    <property type="match status" value="6"/>
</dbReference>
<dbReference type="InterPro" id="IPR040066">
    <property type="entry name" value="WDR31"/>
</dbReference>
<dbReference type="EnsemblMetazoa" id="XM_011672043">
    <property type="protein sequence ID" value="XP_011670345"/>
    <property type="gene ID" value="LOC585021"/>
</dbReference>
<dbReference type="PANTHER" id="PTHR19869">
    <property type="entry name" value="SPERMATID WD-REPEAT PROTEIN"/>
    <property type="match status" value="1"/>
</dbReference>